<feature type="transmembrane region" description="Helical" evidence="6">
    <location>
        <begin position="7"/>
        <end position="25"/>
    </location>
</feature>
<dbReference type="InterPro" id="IPR009030">
    <property type="entry name" value="Growth_fac_rcpt_cys_sf"/>
</dbReference>
<dbReference type="GO" id="GO:0048513">
    <property type="term" value="P:animal organ development"/>
    <property type="evidence" value="ECO:0007669"/>
    <property type="project" value="UniProtKB-ARBA"/>
</dbReference>
<dbReference type="InterPro" id="IPR000742">
    <property type="entry name" value="EGF"/>
</dbReference>
<dbReference type="GO" id="GO:0005509">
    <property type="term" value="F:calcium ion binding"/>
    <property type="evidence" value="ECO:0007669"/>
    <property type="project" value="InterPro"/>
</dbReference>
<evidence type="ECO:0000256" key="3">
    <source>
        <dbReference type="ARBA" id="ARBA00022837"/>
    </source>
</evidence>
<dbReference type="SMART" id="SM00261">
    <property type="entry name" value="FU"/>
    <property type="match status" value="2"/>
</dbReference>
<dbReference type="SMART" id="SM00179">
    <property type="entry name" value="EGF_CA"/>
    <property type="match status" value="1"/>
</dbReference>
<evidence type="ECO:0000313" key="8">
    <source>
        <dbReference type="EMBL" id="CAH1103127.1"/>
    </source>
</evidence>
<evidence type="ECO:0000256" key="5">
    <source>
        <dbReference type="PROSITE-ProRule" id="PRU00076"/>
    </source>
</evidence>
<comment type="caution">
    <text evidence="5">Lacks conserved residue(s) required for the propagation of feature annotation.</text>
</comment>
<evidence type="ECO:0000256" key="6">
    <source>
        <dbReference type="SAM" id="Phobius"/>
    </source>
</evidence>
<feature type="disulfide bond" evidence="5">
    <location>
        <begin position="177"/>
        <end position="186"/>
    </location>
</feature>
<dbReference type="PROSITE" id="PS01248">
    <property type="entry name" value="EGF_LAM_1"/>
    <property type="match status" value="1"/>
</dbReference>
<dbReference type="InterPro" id="IPR001881">
    <property type="entry name" value="EGF-like_Ca-bd_dom"/>
</dbReference>
<dbReference type="CDD" id="cd00064">
    <property type="entry name" value="FU"/>
    <property type="match status" value="1"/>
</dbReference>
<reference evidence="8" key="1">
    <citation type="submission" date="2022-01" db="EMBL/GenBank/DDBJ databases">
        <authorList>
            <person name="King R."/>
        </authorList>
    </citation>
    <scope>NUCLEOTIDE SEQUENCE</scope>
</reference>
<protein>
    <recommendedName>
        <fullName evidence="7">EGF-like domain-containing protein</fullName>
    </recommendedName>
</protein>
<dbReference type="EMBL" id="OV651826">
    <property type="protein sequence ID" value="CAH1103127.1"/>
    <property type="molecule type" value="Genomic_DNA"/>
</dbReference>
<dbReference type="InterPro" id="IPR006212">
    <property type="entry name" value="Furin_repeat"/>
</dbReference>
<dbReference type="PROSITE" id="PS50026">
    <property type="entry name" value="EGF_3"/>
    <property type="match status" value="1"/>
</dbReference>
<dbReference type="SMART" id="SM00181">
    <property type="entry name" value="EGF"/>
    <property type="match status" value="3"/>
</dbReference>
<keyword evidence="6" id="KW-0472">Membrane</keyword>
<dbReference type="InterPro" id="IPR018097">
    <property type="entry name" value="EGF_Ca-bd_CS"/>
</dbReference>
<evidence type="ECO:0000256" key="1">
    <source>
        <dbReference type="ARBA" id="ARBA00005897"/>
    </source>
</evidence>
<keyword evidence="4 5" id="KW-1015">Disulfide bond</keyword>
<dbReference type="PROSITE" id="PS00022">
    <property type="entry name" value="EGF_1"/>
    <property type="match status" value="1"/>
</dbReference>
<comment type="similarity">
    <text evidence="1">Belongs to the CRELD family.</text>
</comment>
<dbReference type="InterPro" id="IPR021852">
    <property type="entry name" value="DUF3456"/>
</dbReference>
<evidence type="ECO:0000256" key="2">
    <source>
        <dbReference type="ARBA" id="ARBA00022536"/>
    </source>
</evidence>
<dbReference type="OrthoDB" id="19903at2759"/>
<dbReference type="SUPFAM" id="SSF57184">
    <property type="entry name" value="Growth factor receptor domain"/>
    <property type="match status" value="1"/>
</dbReference>
<keyword evidence="9" id="KW-1185">Reference proteome</keyword>
<dbReference type="InterPro" id="IPR002049">
    <property type="entry name" value="LE_dom"/>
</dbReference>
<dbReference type="GO" id="GO:0048731">
    <property type="term" value="P:system development"/>
    <property type="evidence" value="ECO:0007669"/>
    <property type="project" value="UniProtKB-ARBA"/>
</dbReference>
<gene>
    <name evidence="8" type="ORF">PSYICH_LOCUS4162</name>
</gene>
<evidence type="ECO:0000256" key="4">
    <source>
        <dbReference type="ARBA" id="ARBA00023157"/>
    </source>
</evidence>
<accession>A0A9P0CR10</accession>
<feature type="domain" description="EGF-like" evidence="7">
    <location>
        <begin position="145"/>
        <end position="187"/>
    </location>
</feature>
<dbReference type="Gene3D" id="2.10.220.10">
    <property type="entry name" value="Hormone Receptor, Insulin-like Growth Factor Receptor 1, Chain A, domain 2"/>
    <property type="match status" value="1"/>
</dbReference>
<evidence type="ECO:0000313" key="9">
    <source>
        <dbReference type="Proteomes" id="UP001153636"/>
    </source>
</evidence>
<dbReference type="PROSITE" id="PS01187">
    <property type="entry name" value="EGF_CA"/>
    <property type="match status" value="1"/>
</dbReference>
<proteinExistence type="inferred from homology"/>
<dbReference type="AlphaFoldDB" id="A0A9P0CR10"/>
<organism evidence="8 9">
    <name type="scientific">Psylliodes chrysocephalus</name>
    <dbReference type="NCBI Taxonomy" id="3402493"/>
    <lineage>
        <taxon>Eukaryota</taxon>
        <taxon>Metazoa</taxon>
        <taxon>Ecdysozoa</taxon>
        <taxon>Arthropoda</taxon>
        <taxon>Hexapoda</taxon>
        <taxon>Insecta</taxon>
        <taxon>Pterygota</taxon>
        <taxon>Neoptera</taxon>
        <taxon>Endopterygota</taxon>
        <taxon>Coleoptera</taxon>
        <taxon>Polyphaga</taxon>
        <taxon>Cucujiformia</taxon>
        <taxon>Chrysomeloidea</taxon>
        <taxon>Chrysomelidae</taxon>
        <taxon>Galerucinae</taxon>
        <taxon>Alticini</taxon>
        <taxon>Psylliodes</taxon>
    </lineage>
</organism>
<dbReference type="Proteomes" id="UP001153636">
    <property type="component" value="Chromosome 14"/>
</dbReference>
<keyword evidence="6" id="KW-0812">Transmembrane</keyword>
<keyword evidence="6" id="KW-1133">Transmembrane helix</keyword>
<keyword evidence="2 5" id="KW-0245">EGF-like domain</keyword>
<sequence>MQDCSNCYLIVLLVILGEILAIGNLEPPKNIEKLPPCRTCKVFVESFKKGLERTSKFKFEGGDTAWEEEKLGSYQTSEVRFVEIHEKLCSEVQDGKESCYNLLEEYEETLEEWWFKKQNSHPDLYQYLCVDTYNVCCPDFHYGKDCRPCPGFPDKVCNNNGKCKGAGTRKGNGKCHCDKGYTGDYCDSCSKNHYESYKDEKTLLCSACHEACLEGCTKAGPAGCTQCKPGWFKDEEKGCLDVNECVVSKSMCSPLQFCINTDGSYQCLDCDRSCAGCTGDGPDMCINCANGYVKKDNFCIDSSEENRKTFASLSRYLTYLGLCIATCIIFNKSTYVAAIVGSCVAVYITVSEYTLNSGILPKADIEKQVSDQVMKAFSTN</sequence>
<evidence type="ECO:0000259" key="7">
    <source>
        <dbReference type="PROSITE" id="PS50026"/>
    </source>
</evidence>
<dbReference type="Pfam" id="PF11938">
    <property type="entry name" value="DUF3456"/>
    <property type="match status" value="1"/>
</dbReference>
<keyword evidence="3" id="KW-0106">Calcium</keyword>
<name>A0A9P0CR10_9CUCU</name>